<name>A0A195BWP6_9HYME</name>
<evidence type="ECO:0000313" key="3">
    <source>
        <dbReference type="Proteomes" id="UP000078540"/>
    </source>
</evidence>
<proteinExistence type="predicted"/>
<protein>
    <submittedName>
        <fullName evidence="2">Uncharacterized protein</fullName>
    </submittedName>
</protein>
<organism evidence="2 3">
    <name type="scientific">Atta colombica</name>
    <dbReference type="NCBI Taxonomy" id="520822"/>
    <lineage>
        <taxon>Eukaryota</taxon>
        <taxon>Metazoa</taxon>
        <taxon>Ecdysozoa</taxon>
        <taxon>Arthropoda</taxon>
        <taxon>Hexapoda</taxon>
        <taxon>Insecta</taxon>
        <taxon>Pterygota</taxon>
        <taxon>Neoptera</taxon>
        <taxon>Endopterygota</taxon>
        <taxon>Hymenoptera</taxon>
        <taxon>Apocrita</taxon>
        <taxon>Aculeata</taxon>
        <taxon>Formicoidea</taxon>
        <taxon>Formicidae</taxon>
        <taxon>Myrmicinae</taxon>
        <taxon>Atta</taxon>
    </lineage>
</organism>
<accession>A0A195BWP6</accession>
<dbReference type="EMBL" id="KQ976398">
    <property type="protein sequence ID" value="KYM92705.1"/>
    <property type="molecule type" value="Genomic_DNA"/>
</dbReference>
<reference evidence="2 3" key="1">
    <citation type="submission" date="2015-09" db="EMBL/GenBank/DDBJ databases">
        <title>Atta colombica WGS genome.</title>
        <authorList>
            <person name="Nygaard S."/>
            <person name="Hu H."/>
            <person name="Boomsma J."/>
            <person name="Zhang G."/>
        </authorList>
    </citation>
    <scope>NUCLEOTIDE SEQUENCE [LARGE SCALE GENOMIC DNA]</scope>
    <source>
        <strain evidence="2">Treedump-2</strain>
        <tissue evidence="2">Whole body</tissue>
    </source>
</reference>
<gene>
    <name evidence="2" type="ORF">ALC53_00642</name>
</gene>
<keyword evidence="3" id="KW-1185">Reference proteome</keyword>
<feature type="region of interest" description="Disordered" evidence="1">
    <location>
        <begin position="1"/>
        <end position="33"/>
    </location>
</feature>
<feature type="compositionally biased region" description="Polar residues" evidence="1">
    <location>
        <begin position="7"/>
        <end position="21"/>
    </location>
</feature>
<sequence>MHRIATDSRQAFPQEVSLSSHSEGKGSANLRDHEIGRSHETYMVHRLDTTRRFFLCSAFPTWQTVPATCKPSDLSSSTAFFTFASLRLLSITLAPSCAKRLAMERPILTSIPLRTCPKTTCFPSSQSVLAVHRKNCDPFVFGPELAIDRVPGPVCFNSKFSSSNLLP</sequence>
<evidence type="ECO:0000313" key="2">
    <source>
        <dbReference type="EMBL" id="KYM92705.1"/>
    </source>
</evidence>
<dbReference type="AlphaFoldDB" id="A0A195BWP6"/>
<dbReference type="Proteomes" id="UP000078540">
    <property type="component" value="Unassembled WGS sequence"/>
</dbReference>
<evidence type="ECO:0000256" key="1">
    <source>
        <dbReference type="SAM" id="MobiDB-lite"/>
    </source>
</evidence>